<keyword evidence="3 8" id="KW-0863">Zinc-finger</keyword>
<dbReference type="GO" id="GO:0008270">
    <property type="term" value="F:zinc ion binding"/>
    <property type="evidence" value="ECO:0007669"/>
    <property type="project" value="UniProtKB-KW"/>
</dbReference>
<dbReference type="InterPro" id="IPR036236">
    <property type="entry name" value="Znf_C2H2_sf"/>
</dbReference>
<dbReference type="SMART" id="SM00355">
    <property type="entry name" value="ZnF_C2H2"/>
    <property type="match status" value="2"/>
</dbReference>
<dbReference type="InterPro" id="IPR051061">
    <property type="entry name" value="Zinc_finger_trans_reg"/>
</dbReference>
<evidence type="ECO:0000256" key="2">
    <source>
        <dbReference type="ARBA" id="ARBA00022723"/>
    </source>
</evidence>
<keyword evidence="7" id="KW-0539">Nucleus</keyword>
<evidence type="ECO:0000256" key="8">
    <source>
        <dbReference type="PROSITE-ProRule" id="PRU00042"/>
    </source>
</evidence>
<dbReference type="Proteomes" id="UP000326289">
    <property type="component" value="Unassembled WGS sequence"/>
</dbReference>
<keyword evidence="12" id="KW-1185">Reference proteome</keyword>
<feature type="region of interest" description="Disordered" evidence="9">
    <location>
        <begin position="1"/>
        <end position="27"/>
    </location>
</feature>
<feature type="compositionally biased region" description="Low complexity" evidence="9">
    <location>
        <begin position="7"/>
        <end position="25"/>
    </location>
</feature>
<protein>
    <recommendedName>
        <fullName evidence="10">C2H2-type domain-containing protein</fullName>
    </recommendedName>
</protein>
<dbReference type="SUPFAM" id="SSF57667">
    <property type="entry name" value="beta-beta-alpha zinc fingers"/>
    <property type="match status" value="1"/>
</dbReference>
<evidence type="ECO:0000256" key="1">
    <source>
        <dbReference type="ARBA" id="ARBA00004123"/>
    </source>
</evidence>
<evidence type="ECO:0000256" key="4">
    <source>
        <dbReference type="ARBA" id="ARBA00022833"/>
    </source>
</evidence>
<gene>
    <name evidence="11" type="ORF">BDV30DRAFT_225188</name>
</gene>
<dbReference type="PROSITE" id="PS50157">
    <property type="entry name" value="ZINC_FINGER_C2H2_2"/>
    <property type="match status" value="1"/>
</dbReference>
<dbReference type="PANTHER" id="PTHR46179:SF13">
    <property type="entry name" value="C2H2-TYPE DOMAIN-CONTAINING PROTEIN"/>
    <property type="match status" value="1"/>
</dbReference>
<name>A0A5N6J9S7_9EURO</name>
<dbReference type="PROSITE" id="PS00028">
    <property type="entry name" value="ZINC_FINGER_C2H2_1"/>
    <property type="match status" value="1"/>
</dbReference>
<keyword evidence="5" id="KW-0805">Transcription regulation</keyword>
<organism evidence="11 12">
    <name type="scientific">Aspergillus minisclerotigenes</name>
    <dbReference type="NCBI Taxonomy" id="656917"/>
    <lineage>
        <taxon>Eukaryota</taxon>
        <taxon>Fungi</taxon>
        <taxon>Dikarya</taxon>
        <taxon>Ascomycota</taxon>
        <taxon>Pezizomycotina</taxon>
        <taxon>Eurotiomycetes</taxon>
        <taxon>Eurotiomycetidae</taxon>
        <taxon>Eurotiales</taxon>
        <taxon>Aspergillaceae</taxon>
        <taxon>Aspergillus</taxon>
        <taxon>Aspergillus subgen. Circumdati</taxon>
    </lineage>
</organism>
<dbReference type="GO" id="GO:0005634">
    <property type="term" value="C:nucleus"/>
    <property type="evidence" value="ECO:0007669"/>
    <property type="project" value="UniProtKB-SubCell"/>
</dbReference>
<accession>A0A5N6J9S7</accession>
<dbReference type="Pfam" id="PF00096">
    <property type="entry name" value="zf-C2H2"/>
    <property type="match status" value="1"/>
</dbReference>
<evidence type="ECO:0000256" key="6">
    <source>
        <dbReference type="ARBA" id="ARBA00023163"/>
    </source>
</evidence>
<comment type="subcellular location">
    <subcellularLocation>
        <location evidence="1">Nucleus</location>
    </subcellularLocation>
</comment>
<evidence type="ECO:0000313" key="11">
    <source>
        <dbReference type="EMBL" id="KAB8275448.1"/>
    </source>
</evidence>
<evidence type="ECO:0000259" key="10">
    <source>
        <dbReference type="PROSITE" id="PS50157"/>
    </source>
</evidence>
<evidence type="ECO:0000256" key="7">
    <source>
        <dbReference type="ARBA" id="ARBA00023242"/>
    </source>
</evidence>
<dbReference type="InterPro" id="IPR013087">
    <property type="entry name" value="Znf_C2H2_type"/>
</dbReference>
<reference evidence="11 12" key="1">
    <citation type="submission" date="2019-04" db="EMBL/GenBank/DDBJ databases">
        <title>Fungal friends and foes A comparative genomics study of 23 Aspergillus species from section Flavi.</title>
        <authorList>
            <consortium name="DOE Joint Genome Institute"/>
            <person name="Kjaerbolling I."/>
            <person name="Vesth T.C."/>
            <person name="Frisvad J.C."/>
            <person name="Nybo J.L."/>
            <person name="Theobald S."/>
            <person name="Kildgaard S."/>
            <person name="Petersen T.I."/>
            <person name="Kuo A."/>
            <person name="Sato A."/>
            <person name="Lyhne E.K."/>
            <person name="Kogle M.E."/>
            <person name="Wiebenga A."/>
            <person name="Kun R.S."/>
            <person name="Lubbers R.J."/>
            <person name="Makela M.R."/>
            <person name="Barry K."/>
            <person name="Chovatia M."/>
            <person name="Clum A."/>
            <person name="Daum C."/>
            <person name="Haridas S."/>
            <person name="He G."/>
            <person name="LaButti K."/>
            <person name="Lipzen A."/>
            <person name="Mondo S."/>
            <person name="Pangilinan J."/>
            <person name="Riley R."/>
            <person name="Salamov A."/>
            <person name="Simmons B.A."/>
            <person name="Magnuson J.K."/>
            <person name="Henrissat B."/>
            <person name="Mortensen U.H."/>
            <person name="Larsen T.O."/>
            <person name="De vries R.P."/>
            <person name="Grigoriev I.V."/>
            <person name="Machida M."/>
            <person name="Baker S.E."/>
            <person name="Andersen M.R."/>
        </authorList>
    </citation>
    <scope>NUCLEOTIDE SEQUENCE [LARGE SCALE GENOMIC DNA]</scope>
    <source>
        <strain evidence="11 12">CBS 117635</strain>
    </source>
</reference>
<dbReference type="PANTHER" id="PTHR46179">
    <property type="entry name" value="ZINC FINGER PROTEIN"/>
    <property type="match status" value="1"/>
</dbReference>
<dbReference type="AlphaFoldDB" id="A0A5N6J9S7"/>
<feature type="domain" description="C2H2-type" evidence="10">
    <location>
        <begin position="220"/>
        <end position="245"/>
    </location>
</feature>
<proteinExistence type="predicted"/>
<dbReference type="EMBL" id="ML732782">
    <property type="protein sequence ID" value="KAB8275448.1"/>
    <property type="molecule type" value="Genomic_DNA"/>
</dbReference>
<evidence type="ECO:0000256" key="3">
    <source>
        <dbReference type="ARBA" id="ARBA00022771"/>
    </source>
</evidence>
<sequence length="258" mass="29627">MSVGRKSSVSLSPNSLSTPTPSFNPGPVGLSFVNSDIDLLPEDLEHGLWPYQEGLESHTLLHSPSMQSYVSLDDLSMTPYTTTGREMDFESNISADVDLRSSQSALGSDIYPEFQAQDIAPENLSWYRQGNIVSHDFGTYQNDPHLNGHLNGRFIQLDSAMQELLRVENHIVDRRMGRSTRKARRNLRCTWKGCKYKKQFNRSAELERHVRTIHLFPYSYQCTYGGCLKRFNRKDNLKEHMIRRHNVSFRVLGCSWPL</sequence>
<keyword evidence="4" id="KW-0862">Zinc</keyword>
<keyword evidence="6" id="KW-0804">Transcription</keyword>
<dbReference type="Gene3D" id="3.30.160.60">
    <property type="entry name" value="Classic Zinc Finger"/>
    <property type="match status" value="2"/>
</dbReference>
<keyword evidence="2" id="KW-0479">Metal-binding</keyword>
<evidence type="ECO:0000256" key="9">
    <source>
        <dbReference type="SAM" id="MobiDB-lite"/>
    </source>
</evidence>
<dbReference type="GO" id="GO:0006357">
    <property type="term" value="P:regulation of transcription by RNA polymerase II"/>
    <property type="evidence" value="ECO:0007669"/>
    <property type="project" value="TreeGrafter"/>
</dbReference>
<evidence type="ECO:0000256" key="5">
    <source>
        <dbReference type="ARBA" id="ARBA00023015"/>
    </source>
</evidence>
<evidence type="ECO:0000313" key="12">
    <source>
        <dbReference type="Proteomes" id="UP000326289"/>
    </source>
</evidence>